<evidence type="ECO:0000313" key="3">
    <source>
        <dbReference type="EMBL" id="CAD8205695.1"/>
    </source>
</evidence>
<accession>A0A8S1XXH4</accession>
<feature type="coiled-coil region" evidence="1">
    <location>
        <begin position="65"/>
        <end position="145"/>
    </location>
</feature>
<sequence length="269" mass="32351">MDIQISYNGEISKYYGISSYEELIQEILQKYQTIADVELSYQDEEGDVIQVSNTSDLYAISDFQQIIIEMKARQDEQKLKELEKEKKKQEIRQKKLKEQQLKKQNAIDTEEQLISKLEQEFAQNQEQKQNELKSLIEEQQRLENYKPDPLPDFEVALNEAKLFDRIKQKEDQLLYIEDKKGFETQLRTVQKEIHEIFHQIYEERKNQHSENYKKWNQTKQSLGKIGHQIEQKQQEIKKYQDSCADKLQNHREKLQKLKGELEKIDYDTE</sequence>
<dbReference type="Proteomes" id="UP000689195">
    <property type="component" value="Unassembled WGS sequence"/>
</dbReference>
<evidence type="ECO:0000256" key="1">
    <source>
        <dbReference type="SAM" id="Coils"/>
    </source>
</evidence>
<gene>
    <name evidence="3" type="ORF">PPENT_87.1.T1410108</name>
</gene>
<dbReference type="AlphaFoldDB" id="A0A8S1XXH4"/>
<dbReference type="CDD" id="cd05992">
    <property type="entry name" value="PB1"/>
    <property type="match status" value="1"/>
</dbReference>
<organism evidence="3 4">
    <name type="scientific">Paramecium pentaurelia</name>
    <dbReference type="NCBI Taxonomy" id="43138"/>
    <lineage>
        <taxon>Eukaryota</taxon>
        <taxon>Sar</taxon>
        <taxon>Alveolata</taxon>
        <taxon>Ciliophora</taxon>
        <taxon>Intramacronucleata</taxon>
        <taxon>Oligohymenophorea</taxon>
        <taxon>Peniculida</taxon>
        <taxon>Parameciidae</taxon>
        <taxon>Paramecium</taxon>
    </lineage>
</organism>
<dbReference type="InterPro" id="IPR000270">
    <property type="entry name" value="PB1_dom"/>
</dbReference>
<comment type="caution">
    <text evidence="3">The sequence shown here is derived from an EMBL/GenBank/DDBJ whole genome shotgun (WGS) entry which is preliminary data.</text>
</comment>
<proteinExistence type="predicted"/>
<feature type="coiled-coil region" evidence="1">
    <location>
        <begin position="198"/>
        <end position="267"/>
    </location>
</feature>
<keyword evidence="4" id="KW-1185">Reference proteome</keyword>
<evidence type="ECO:0000313" key="4">
    <source>
        <dbReference type="Proteomes" id="UP000689195"/>
    </source>
</evidence>
<dbReference type="Pfam" id="PF00564">
    <property type="entry name" value="PB1"/>
    <property type="match status" value="1"/>
</dbReference>
<dbReference type="EMBL" id="CAJJDO010000141">
    <property type="protein sequence ID" value="CAD8205695.1"/>
    <property type="molecule type" value="Genomic_DNA"/>
</dbReference>
<evidence type="ECO:0000259" key="2">
    <source>
        <dbReference type="Pfam" id="PF00564"/>
    </source>
</evidence>
<protein>
    <recommendedName>
        <fullName evidence="2">PB1 domain-containing protein</fullName>
    </recommendedName>
</protein>
<name>A0A8S1XXH4_9CILI</name>
<reference evidence="3" key="1">
    <citation type="submission" date="2021-01" db="EMBL/GenBank/DDBJ databases">
        <authorList>
            <consortium name="Genoscope - CEA"/>
            <person name="William W."/>
        </authorList>
    </citation>
    <scope>NUCLEOTIDE SEQUENCE</scope>
</reference>
<feature type="domain" description="PB1" evidence="2">
    <location>
        <begin position="2"/>
        <end position="58"/>
    </location>
</feature>
<dbReference type="OrthoDB" id="307636at2759"/>
<keyword evidence="1" id="KW-0175">Coiled coil</keyword>